<dbReference type="SUPFAM" id="SSF52440">
    <property type="entry name" value="PreATP-grasp domain"/>
    <property type="match status" value="1"/>
</dbReference>
<sequence length="378" mass="42225">MLKIGILGGGQLGRMMLQQAANYPVKTYILENDANCPSAHLCSEFILGNIQDYNDVYNFGKNVDVLTIEIENVNIDALEALENEGKRIVPNTKVLRTIKSKIIQKDFYAKNEIPSPKYLTTQKLSDLQNLAHFLPAVHKIAEGGYDGRGVVVINTVSEIEKGFDAPSVLEQKIDIAKEVSVIVAANKGEIVIYPPVEMLVNKQLNQLDYQVCPAQITEKILWRLEAIAIKLVKNLASDGLFAVEFLIDYNDDVWVNETAPRVHNSGHHSIEAHYSSQYDMLLRILMNYPLGNTDAISPSALINLVGADGYEGDVYYEGLEEVLKFDKVYVHIYGKAKTKPGRKMGHITVLGKDRQDLIYRSKQIKEIIKVVSNVSFGS</sequence>
<dbReference type="InterPro" id="IPR013815">
    <property type="entry name" value="ATP_grasp_subdomain_1"/>
</dbReference>
<dbReference type="PANTHER" id="PTHR11609">
    <property type="entry name" value="PURINE BIOSYNTHESIS PROTEIN 6/7, PUR6/7"/>
    <property type="match status" value="1"/>
</dbReference>
<feature type="binding site" evidence="4">
    <location>
        <position position="178"/>
    </location>
    <ligand>
        <name>ATP</name>
        <dbReference type="ChEBI" id="CHEBI:30616"/>
    </ligand>
</feature>
<comment type="subunit">
    <text evidence="4">Homodimer.</text>
</comment>
<comment type="pathway">
    <text evidence="4">Purine metabolism; IMP biosynthesis via de novo pathway; 5-amino-1-(5-phospho-D-ribosyl)imidazole-4-carboxylate from 5-amino-1-(5-phospho-D-ribosyl)imidazole (N5-CAIR route): step 1/2.</text>
</comment>
<dbReference type="InterPro" id="IPR011054">
    <property type="entry name" value="Rudment_hybrid_motif"/>
</dbReference>
<name>A0ABT4UND9_9BACT</name>
<feature type="binding site" evidence="4">
    <location>
        <begin position="256"/>
        <end position="257"/>
    </location>
    <ligand>
        <name>ATP</name>
        <dbReference type="ChEBI" id="CHEBI:30616"/>
    </ligand>
</feature>
<comment type="catalytic activity">
    <reaction evidence="4">
        <text>5-amino-1-(5-phospho-beta-D-ribosyl)imidazole + hydrogencarbonate + ATP = 5-carboxyamino-1-(5-phospho-D-ribosyl)imidazole + ADP + phosphate + 2 H(+)</text>
        <dbReference type="Rhea" id="RHEA:19317"/>
        <dbReference type="ChEBI" id="CHEBI:15378"/>
        <dbReference type="ChEBI" id="CHEBI:17544"/>
        <dbReference type="ChEBI" id="CHEBI:30616"/>
        <dbReference type="ChEBI" id="CHEBI:43474"/>
        <dbReference type="ChEBI" id="CHEBI:58730"/>
        <dbReference type="ChEBI" id="CHEBI:137981"/>
        <dbReference type="ChEBI" id="CHEBI:456216"/>
        <dbReference type="EC" id="6.3.4.18"/>
    </reaction>
</comment>
<dbReference type="InterPro" id="IPR003135">
    <property type="entry name" value="ATP-grasp_carboxylate-amine"/>
</dbReference>
<dbReference type="Gene3D" id="3.40.50.20">
    <property type="match status" value="1"/>
</dbReference>
<dbReference type="SUPFAM" id="SSF51246">
    <property type="entry name" value="Rudiment single hybrid motif"/>
    <property type="match status" value="1"/>
</dbReference>
<keyword evidence="3 4" id="KW-0067">ATP-binding</keyword>
<accession>A0ABT4UND9</accession>
<dbReference type="InterPro" id="IPR011761">
    <property type="entry name" value="ATP-grasp"/>
</dbReference>
<dbReference type="EC" id="6.3.4.18" evidence="4"/>
<evidence type="ECO:0000256" key="1">
    <source>
        <dbReference type="ARBA" id="ARBA00022741"/>
    </source>
</evidence>
<dbReference type="InterPro" id="IPR005875">
    <property type="entry name" value="PurK"/>
</dbReference>
<dbReference type="InterPro" id="IPR054350">
    <property type="entry name" value="PurT/PurK_preATP-grasp"/>
</dbReference>
<comment type="similarity">
    <text evidence="4">Belongs to the PurK/PurT family.</text>
</comment>
<reference evidence="6 7" key="1">
    <citation type="submission" date="2022-12" db="EMBL/GenBank/DDBJ databases">
        <title>Chitinophagaceae gen. sp. nov., a new member of the family Chitinophagaceae, isolated from soil in a chemical factory.</title>
        <authorList>
            <person name="Ke Z."/>
        </authorList>
    </citation>
    <scope>NUCLEOTIDE SEQUENCE [LARGE SCALE GENOMIC DNA]</scope>
    <source>
        <strain evidence="6 7">LY-5</strain>
    </source>
</reference>
<evidence type="ECO:0000256" key="3">
    <source>
        <dbReference type="ARBA" id="ARBA00022840"/>
    </source>
</evidence>
<evidence type="ECO:0000313" key="6">
    <source>
        <dbReference type="EMBL" id="MDA3615688.1"/>
    </source>
</evidence>
<protein>
    <recommendedName>
        <fullName evidence="4">N5-carboxyaminoimidazole ribonucleotide synthase</fullName>
        <shortName evidence="4">N5-CAIR synthase</shortName>
        <ecNumber evidence="4">6.3.4.18</ecNumber>
    </recommendedName>
    <alternativeName>
        <fullName evidence="4">5-(carboxyamino)imidazole ribonucleotide synthetase</fullName>
    </alternativeName>
</protein>
<keyword evidence="4 6" id="KW-0436">Ligase</keyword>
<feature type="binding site" evidence="4">
    <location>
        <position position="101"/>
    </location>
    <ligand>
        <name>ATP</name>
        <dbReference type="ChEBI" id="CHEBI:30616"/>
    </ligand>
</feature>
<feature type="binding site" evidence="4">
    <location>
        <begin position="170"/>
        <end position="173"/>
    </location>
    <ligand>
        <name>ATP</name>
        <dbReference type="ChEBI" id="CHEBI:30616"/>
    </ligand>
</feature>
<dbReference type="InterPro" id="IPR016185">
    <property type="entry name" value="PreATP-grasp_dom_sf"/>
</dbReference>
<evidence type="ECO:0000256" key="4">
    <source>
        <dbReference type="HAMAP-Rule" id="MF_01928"/>
    </source>
</evidence>
<dbReference type="Pfam" id="PF02222">
    <property type="entry name" value="ATP-grasp"/>
    <property type="match status" value="1"/>
</dbReference>
<comment type="caution">
    <text evidence="6">The sequence shown here is derived from an EMBL/GenBank/DDBJ whole genome shotgun (WGS) entry which is preliminary data.</text>
</comment>
<evidence type="ECO:0000256" key="2">
    <source>
        <dbReference type="ARBA" id="ARBA00022755"/>
    </source>
</evidence>
<evidence type="ECO:0000313" key="7">
    <source>
        <dbReference type="Proteomes" id="UP001210231"/>
    </source>
</evidence>
<keyword evidence="2 4" id="KW-0658">Purine biosynthesis</keyword>
<feature type="binding site" evidence="4">
    <location>
        <position position="139"/>
    </location>
    <ligand>
        <name>ATP</name>
        <dbReference type="ChEBI" id="CHEBI:30616"/>
    </ligand>
</feature>
<dbReference type="HAMAP" id="MF_01928">
    <property type="entry name" value="PurK"/>
    <property type="match status" value="1"/>
</dbReference>
<dbReference type="Gene3D" id="3.30.1490.20">
    <property type="entry name" value="ATP-grasp fold, A domain"/>
    <property type="match status" value="1"/>
</dbReference>
<comment type="caution">
    <text evidence="4">Lacks conserved residue(s) required for the propagation of feature annotation.</text>
</comment>
<evidence type="ECO:0000259" key="5">
    <source>
        <dbReference type="PROSITE" id="PS50975"/>
    </source>
</evidence>
<feature type="domain" description="ATP-grasp" evidence="5">
    <location>
        <begin position="105"/>
        <end position="286"/>
    </location>
</feature>
<dbReference type="RefSeq" id="WP_407032014.1">
    <property type="nucleotide sequence ID" value="NZ_JAQGEF010000015.1"/>
</dbReference>
<dbReference type="Proteomes" id="UP001210231">
    <property type="component" value="Unassembled WGS sequence"/>
</dbReference>
<dbReference type="Pfam" id="PF17769">
    <property type="entry name" value="PurK_C"/>
    <property type="match status" value="1"/>
</dbReference>
<dbReference type="InterPro" id="IPR040686">
    <property type="entry name" value="PurK_C"/>
</dbReference>
<dbReference type="Gene3D" id="3.30.470.20">
    <property type="entry name" value="ATP-grasp fold, B domain"/>
    <property type="match status" value="1"/>
</dbReference>
<keyword evidence="1 4" id="KW-0547">Nucleotide-binding</keyword>
<dbReference type="SUPFAM" id="SSF56059">
    <property type="entry name" value="Glutathione synthetase ATP-binding domain-like"/>
    <property type="match status" value="1"/>
</dbReference>
<gene>
    <name evidence="4" type="primary">purK</name>
    <name evidence="6" type="ORF">O3P16_12775</name>
</gene>
<organism evidence="6 7">
    <name type="scientific">Polluticaenibacter yanchengensis</name>
    <dbReference type="NCBI Taxonomy" id="3014562"/>
    <lineage>
        <taxon>Bacteria</taxon>
        <taxon>Pseudomonadati</taxon>
        <taxon>Bacteroidota</taxon>
        <taxon>Chitinophagia</taxon>
        <taxon>Chitinophagales</taxon>
        <taxon>Chitinophagaceae</taxon>
        <taxon>Polluticaenibacter</taxon>
    </lineage>
</organism>
<proteinExistence type="inferred from homology"/>
<dbReference type="PROSITE" id="PS50975">
    <property type="entry name" value="ATP_GRASP"/>
    <property type="match status" value="1"/>
</dbReference>
<dbReference type="NCBIfam" id="NF004679">
    <property type="entry name" value="PRK06019.1-5"/>
    <property type="match status" value="1"/>
</dbReference>
<dbReference type="Pfam" id="PF22660">
    <property type="entry name" value="RS_preATP-grasp-like"/>
    <property type="match status" value="1"/>
</dbReference>
<dbReference type="GO" id="GO:0034028">
    <property type="term" value="F:5-(carboxyamino)imidazole ribonucleotide synthase activity"/>
    <property type="evidence" value="ECO:0007669"/>
    <property type="project" value="UniProtKB-EC"/>
</dbReference>
<dbReference type="PANTHER" id="PTHR11609:SF5">
    <property type="entry name" value="PHOSPHORIBOSYLAMINOIMIDAZOLE CARBOXYLASE"/>
    <property type="match status" value="1"/>
</dbReference>
<keyword evidence="7" id="KW-1185">Reference proteome</keyword>
<comment type="function">
    <text evidence="4">Catalyzes the ATP-dependent conversion of 5-aminoimidazole ribonucleotide (AIR) and HCO(3)(-) to N5-carboxyaminoimidazole ribonucleotide (N5-CAIR).</text>
</comment>
<dbReference type="EMBL" id="JAQGEF010000015">
    <property type="protein sequence ID" value="MDA3615688.1"/>
    <property type="molecule type" value="Genomic_DNA"/>
</dbReference>